<feature type="transmembrane region" description="Helical" evidence="1">
    <location>
        <begin position="47"/>
        <end position="67"/>
    </location>
</feature>
<gene>
    <name evidence="2" type="ORF">E4663_01620</name>
</gene>
<evidence type="ECO:0000313" key="2">
    <source>
        <dbReference type="EMBL" id="TGB03729.1"/>
    </source>
</evidence>
<organism evidence="2 3">
    <name type="scientific">Halobacillus salinus</name>
    <dbReference type="NCBI Taxonomy" id="192814"/>
    <lineage>
        <taxon>Bacteria</taxon>
        <taxon>Bacillati</taxon>
        <taxon>Bacillota</taxon>
        <taxon>Bacilli</taxon>
        <taxon>Bacillales</taxon>
        <taxon>Bacillaceae</taxon>
        <taxon>Halobacillus</taxon>
    </lineage>
</organism>
<accession>A0A4Z0H168</accession>
<protein>
    <recommendedName>
        <fullName evidence="4">DUF4181 domain-containing protein</fullName>
    </recommendedName>
</protein>
<dbReference type="EMBL" id="SRJC01000001">
    <property type="protein sequence ID" value="TGB03729.1"/>
    <property type="molecule type" value="Genomic_DNA"/>
</dbReference>
<comment type="caution">
    <text evidence="2">The sequence shown here is derived from an EMBL/GenBank/DDBJ whole genome shotgun (WGS) entry which is preliminary data.</text>
</comment>
<dbReference type="RefSeq" id="WP_135326443.1">
    <property type="nucleotide sequence ID" value="NZ_SRJC01000001.1"/>
</dbReference>
<evidence type="ECO:0008006" key="4">
    <source>
        <dbReference type="Google" id="ProtNLM"/>
    </source>
</evidence>
<feature type="transmembrane region" description="Helical" evidence="1">
    <location>
        <begin position="18"/>
        <end position="35"/>
    </location>
</feature>
<keyword evidence="1" id="KW-0472">Membrane</keyword>
<dbReference type="STRING" id="192814.GCA_900166575_00620"/>
<name>A0A4Z0H168_9BACI</name>
<keyword evidence="1" id="KW-1133">Transmembrane helix</keyword>
<sequence length="93" mass="10866">MLSVSEEKENRTNKPLRIATNIILVALIIGIFKFFLDEDYTNDSVGWWLFILFWVVRSLYGLVNNLLEGHKWLTAVDLGIYLLITRFSPYVVE</sequence>
<proteinExistence type="predicted"/>
<dbReference type="AlphaFoldDB" id="A0A4Z0H168"/>
<keyword evidence="1" id="KW-0812">Transmembrane</keyword>
<keyword evidence="3" id="KW-1185">Reference proteome</keyword>
<evidence type="ECO:0000256" key="1">
    <source>
        <dbReference type="SAM" id="Phobius"/>
    </source>
</evidence>
<dbReference type="Proteomes" id="UP000297982">
    <property type="component" value="Unassembled WGS sequence"/>
</dbReference>
<evidence type="ECO:0000313" key="3">
    <source>
        <dbReference type="Proteomes" id="UP000297982"/>
    </source>
</evidence>
<reference evidence="2 3" key="1">
    <citation type="journal article" date="2003" name="Int. J. Syst. Evol. Microbiol.">
        <title>Halobacillus salinus sp. nov., isolated from a salt lake on the coast of the East Sea in Korea.</title>
        <authorList>
            <person name="Yoon J.H."/>
            <person name="Kang K.H."/>
            <person name="Park Y.H."/>
        </authorList>
    </citation>
    <scope>NUCLEOTIDE SEQUENCE [LARGE SCALE GENOMIC DNA]</scope>
    <source>
        <strain evidence="2 3">HSL-3</strain>
    </source>
</reference>